<proteinExistence type="predicted"/>
<organism evidence="1 2">
    <name type="scientific">[Candida] jaroonii</name>
    <dbReference type="NCBI Taxonomy" id="467808"/>
    <lineage>
        <taxon>Eukaryota</taxon>
        <taxon>Fungi</taxon>
        <taxon>Dikarya</taxon>
        <taxon>Ascomycota</taxon>
        <taxon>Saccharomycotina</taxon>
        <taxon>Pichiomycetes</taxon>
        <taxon>Debaryomycetaceae</taxon>
        <taxon>Yamadazyma</taxon>
    </lineage>
</organism>
<name>A0ACA9Y5M4_9ASCO</name>
<comment type="caution">
    <text evidence="1">The sequence shown here is derived from an EMBL/GenBank/DDBJ whole genome shotgun (WGS) entry which is preliminary data.</text>
</comment>
<reference evidence="1" key="1">
    <citation type="submission" date="2022-06" db="EMBL/GenBank/DDBJ databases">
        <authorList>
            <person name="Legras J.-L."/>
            <person name="Devillers H."/>
            <person name="Grondin C."/>
        </authorList>
    </citation>
    <scope>NUCLEOTIDE SEQUENCE</scope>
    <source>
        <strain evidence="1">CLIB 1444</strain>
    </source>
</reference>
<evidence type="ECO:0000313" key="2">
    <source>
        <dbReference type="Proteomes" id="UP001152531"/>
    </source>
</evidence>
<keyword evidence="2" id="KW-1185">Reference proteome</keyword>
<accession>A0ACA9Y5M4</accession>
<protein>
    <submittedName>
        <fullName evidence="1">Alternative oxidase, mitochondrial</fullName>
    </submittedName>
</protein>
<gene>
    <name evidence="1" type="ORF">CLIB1444_03S08152</name>
</gene>
<dbReference type="Proteomes" id="UP001152531">
    <property type="component" value="Unassembled WGS sequence"/>
</dbReference>
<evidence type="ECO:0000313" key="1">
    <source>
        <dbReference type="EMBL" id="CAH6720269.1"/>
    </source>
</evidence>
<sequence>MIKKNLGIATKLVSKPQYDQSFITHPLFQHPSFKTNELKAIEFNHRPTVTVGDKIANGSVQFFRSCFDFATGYKHPGKYGYNEKSIMTENKWLTRCIFLESVAGIPGMTAAFLRHLHSLRLLKRDKAWVETLLDEAYNERIHLLTFINLGKPSWFTRMFIFLGQGVFCNLFFFNYLFFPKFCHRFVGYLEEEAVSTYTHFLKELDEGHLPKFNNMKVPSIAIHYYDNLHENSTIKDLILNIRADEAKHREVNHTFANLHQKTDRNPYALTLADEQPTNDLKYHKPEGWEREDIIMKSEPQEGNVKTSEKANEKVY</sequence>
<dbReference type="EMBL" id="CALSDN010000003">
    <property type="protein sequence ID" value="CAH6720269.1"/>
    <property type="molecule type" value="Genomic_DNA"/>
</dbReference>